<name>A0A820HHD8_9BILA</name>
<dbReference type="Proteomes" id="UP000663881">
    <property type="component" value="Unassembled WGS sequence"/>
</dbReference>
<proteinExistence type="predicted"/>
<organism evidence="1 2">
    <name type="scientific">Adineta steineri</name>
    <dbReference type="NCBI Taxonomy" id="433720"/>
    <lineage>
        <taxon>Eukaryota</taxon>
        <taxon>Metazoa</taxon>
        <taxon>Spiralia</taxon>
        <taxon>Gnathifera</taxon>
        <taxon>Rotifera</taxon>
        <taxon>Eurotatoria</taxon>
        <taxon>Bdelloidea</taxon>
        <taxon>Adinetida</taxon>
        <taxon>Adinetidae</taxon>
        <taxon>Adineta</taxon>
    </lineage>
</organism>
<dbReference type="Gene3D" id="3.20.20.80">
    <property type="entry name" value="Glycosidases"/>
    <property type="match status" value="1"/>
</dbReference>
<reference evidence="1" key="1">
    <citation type="submission" date="2021-02" db="EMBL/GenBank/DDBJ databases">
        <authorList>
            <person name="Nowell W R."/>
        </authorList>
    </citation>
    <scope>NUCLEOTIDE SEQUENCE</scope>
</reference>
<evidence type="ECO:0000313" key="1">
    <source>
        <dbReference type="EMBL" id="CAF4292351.1"/>
    </source>
</evidence>
<accession>A0A820HHD8</accession>
<sequence length="64" mass="7683">HIRRIVDIVRKIRPGIRILIWDDILRGSSFIHNEKLLRQLEGLIEPVSWNYYTTFDDNYKSLSV</sequence>
<protein>
    <submittedName>
        <fullName evidence="1">Uncharacterized protein</fullName>
    </submittedName>
</protein>
<gene>
    <name evidence="1" type="ORF">OKA104_LOCUS45765</name>
</gene>
<feature type="non-terminal residue" evidence="1">
    <location>
        <position position="1"/>
    </location>
</feature>
<dbReference type="EMBL" id="CAJOAY010015687">
    <property type="protein sequence ID" value="CAF4292351.1"/>
    <property type="molecule type" value="Genomic_DNA"/>
</dbReference>
<evidence type="ECO:0000313" key="2">
    <source>
        <dbReference type="Proteomes" id="UP000663881"/>
    </source>
</evidence>
<feature type="non-terminal residue" evidence="1">
    <location>
        <position position="64"/>
    </location>
</feature>
<comment type="caution">
    <text evidence="1">The sequence shown here is derived from an EMBL/GenBank/DDBJ whole genome shotgun (WGS) entry which is preliminary data.</text>
</comment>
<dbReference type="AlphaFoldDB" id="A0A820HHD8"/>